<sequence>MQGSTAHGRRCKAARLTDGDAGFAGIDNTAPPAACTALVASAKIRGGGGLQGAGCKLQQRQHAPRLRVAMSVRRRRTGPGPASVVLAKTCSVWARDLARERLVADESSQRSTMKLSRA</sequence>
<dbReference type="AlphaFoldDB" id="A0A6G0RIJ6"/>
<dbReference type="Proteomes" id="UP000486351">
    <property type="component" value="Unassembled WGS sequence"/>
</dbReference>
<protein>
    <submittedName>
        <fullName evidence="1">Uncharacterized protein</fullName>
    </submittedName>
</protein>
<comment type="caution">
    <text evidence="1">The sequence shown here is derived from an EMBL/GenBank/DDBJ whole genome shotgun (WGS) entry which is preliminary data.</text>
</comment>
<accession>A0A6G0RIJ6</accession>
<gene>
    <name evidence="1" type="ORF">PF008_g13913</name>
</gene>
<evidence type="ECO:0000313" key="1">
    <source>
        <dbReference type="EMBL" id="KAE9334540.1"/>
    </source>
</evidence>
<dbReference type="EMBL" id="QXFY01000841">
    <property type="protein sequence ID" value="KAE9334540.1"/>
    <property type="molecule type" value="Genomic_DNA"/>
</dbReference>
<reference evidence="1 2" key="1">
    <citation type="submission" date="2018-09" db="EMBL/GenBank/DDBJ databases">
        <title>Genomic investigation of the strawberry pathogen Phytophthora fragariae indicates pathogenicity is determined by transcriptional variation in three key races.</title>
        <authorList>
            <person name="Adams T.M."/>
            <person name="Armitage A.D."/>
            <person name="Sobczyk M.K."/>
            <person name="Bates H.J."/>
            <person name="Dunwell J.M."/>
            <person name="Nellist C.F."/>
            <person name="Harrison R.J."/>
        </authorList>
    </citation>
    <scope>NUCLEOTIDE SEQUENCE [LARGE SCALE GENOMIC DNA]</scope>
    <source>
        <strain evidence="1 2">NOV-77</strain>
    </source>
</reference>
<organism evidence="1 2">
    <name type="scientific">Phytophthora fragariae</name>
    <dbReference type="NCBI Taxonomy" id="53985"/>
    <lineage>
        <taxon>Eukaryota</taxon>
        <taxon>Sar</taxon>
        <taxon>Stramenopiles</taxon>
        <taxon>Oomycota</taxon>
        <taxon>Peronosporomycetes</taxon>
        <taxon>Peronosporales</taxon>
        <taxon>Peronosporaceae</taxon>
        <taxon>Phytophthora</taxon>
    </lineage>
</organism>
<proteinExistence type="predicted"/>
<evidence type="ECO:0000313" key="2">
    <source>
        <dbReference type="Proteomes" id="UP000486351"/>
    </source>
</evidence>
<name>A0A6G0RIJ6_9STRA</name>